<protein>
    <submittedName>
        <fullName evidence="1">Uncharacterized protein</fullName>
    </submittedName>
</protein>
<evidence type="ECO:0000313" key="2">
    <source>
        <dbReference type="Proteomes" id="UP000016932"/>
    </source>
</evidence>
<keyword evidence="2" id="KW-1185">Reference proteome</keyword>
<accession>M3ATE9</accession>
<proteinExistence type="predicted"/>
<reference evidence="1 2" key="1">
    <citation type="journal article" date="2012" name="PLoS Pathog.">
        <title>Diverse lifestyles and strategies of plant pathogenesis encoded in the genomes of eighteen Dothideomycetes fungi.</title>
        <authorList>
            <person name="Ohm R.A."/>
            <person name="Feau N."/>
            <person name="Henrissat B."/>
            <person name="Schoch C.L."/>
            <person name="Horwitz B.A."/>
            <person name="Barry K.W."/>
            <person name="Condon B.J."/>
            <person name="Copeland A.C."/>
            <person name="Dhillon B."/>
            <person name="Glaser F."/>
            <person name="Hesse C.N."/>
            <person name="Kosti I."/>
            <person name="LaButti K."/>
            <person name="Lindquist E.A."/>
            <person name="Lucas S."/>
            <person name="Salamov A.A."/>
            <person name="Bradshaw R.E."/>
            <person name="Ciuffetti L."/>
            <person name="Hamelin R.C."/>
            <person name="Kema G.H.J."/>
            <person name="Lawrence C."/>
            <person name="Scott J.A."/>
            <person name="Spatafora J.W."/>
            <person name="Turgeon B.G."/>
            <person name="de Wit P.J.G.M."/>
            <person name="Zhong S."/>
            <person name="Goodwin S.B."/>
            <person name="Grigoriev I.V."/>
        </authorList>
    </citation>
    <scope>NUCLEOTIDE SEQUENCE [LARGE SCALE GENOMIC DNA]</scope>
    <source>
        <strain evidence="1 2">CIRAD86</strain>
    </source>
</reference>
<dbReference type="GeneID" id="19333728"/>
<evidence type="ECO:0000313" key="1">
    <source>
        <dbReference type="EMBL" id="EME80423.1"/>
    </source>
</evidence>
<name>M3ATE9_PSEFD</name>
<dbReference type="EMBL" id="KB446561">
    <property type="protein sequence ID" value="EME80423.1"/>
    <property type="molecule type" value="Genomic_DNA"/>
</dbReference>
<dbReference type="KEGG" id="pfj:MYCFIDRAFT_177367"/>
<dbReference type="AlphaFoldDB" id="M3ATE9"/>
<dbReference type="RefSeq" id="XP_007929363.1">
    <property type="nucleotide sequence ID" value="XM_007931172.1"/>
</dbReference>
<dbReference type="Proteomes" id="UP000016932">
    <property type="component" value="Unassembled WGS sequence"/>
</dbReference>
<dbReference type="VEuPathDB" id="FungiDB:MYCFIDRAFT_177367"/>
<dbReference type="HOGENOM" id="CLU_2039053_0_0_1"/>
<sequence length="121" mass="13560">MSRGTSINIVLRSYGKYTFKVCRLRTKLSGQLPSLHKLVSSLSRFLNAFGLQECKSQLDLTLYVLIKHAQLPAIQMKIVSSFPMPVGIINHGASTLLADHHPKRHFFFVSHAYSFNASAMP</sequence>
<organism evidence="1 2">
    <name type="scientific">Pseudocercospora fijiensis (strain CIRAD86)</name>
    <name type="common">Black leaf streak disease fungus</name>
    <name type="synonym">Mycosphaerella fijiensis</name>
    <dbReference type="NCBI Taxonomy" id="383855"/>
    <lineage>
        <taxon>Eukaryota</taxon>
        <taxon>Fungi</taxon>
        <taxon>Dikarya</taxon>
        <taxon>Ascomycota</taxon>
        <taxon>Pezizomycotina</taxon>
        <taxon>Dothideomycetes</taxon>
        <taxon>Dothideomycetidae</taxon>
        <taxon>Mycosphaerellales</taxon>
        <taxon>Mycosphaerellaceae</taxon>
        <taxon>Pseudocercospora</taxon>
    </lineage>
</organism>
<gene>
    <name evidence="1" type="ORF">MYCFIDRAFT_177367</name>
</gene>